<keyword evidence="3" id="KW-1185">Reference proteome</keyword>
<keyword evidence="1" id="KW-0812">Transmembrane</keyword>
<proteinExistence type="predicted"/>
<dbReference type="InterPro" id="IPR051162">
    <property type="entry name" value="T4SS_component"/>
</dbReference>
<reference evidence="2 3" key="1">
    <citation type="submission" date="2023-08" db="EMBL/GenBank/DDBJ databases">
        <authorList>
            <person name="Dale J."/>
        </authorList>
    </citation>
    <scope>NUCLEOTIDE SEQUENCE [LARGE SCALE GENOMIC DNA]</scope>
    <source>
        <strain evidence="2 3">2023EL-00788</strain>
    </source>
</reference>
<dbReference type="InterPro" id="IPR027417">
    <property type="entry name" value="P-loop_NTPase"/>
</dbReference>
<keyword evidence="1" id="KW-0472">Membrane</keyword>
<accession>A0AAW8HI81</accession>
<evidence type="ECO:0000313" key="2">
    <source>
        <dbReference type="EMBL" id="MDQ2259511.1"/>
    </source>
</evidence>
<dbReference type="AlphaFoldDB" id="A0AAW8HI81"/>
<feature type="transmembrane region" description="Helical" evidence="1">
    <location>
        <begin position="40"/>
        <end position="64"/>
    </location>
</feature>
<keyword evidence="1" id="KW-1133">Transmembrane helix</keyword>
<organism evidence="2 3">
    <name type="scientific">Enterobacter soli</name>
    <dbReference type="NCBI Taxonomy" id="885040"/>
    <lineage>
        <taxon>Bacteria</taxon>
        <taxon>Pseudomonadati</taxon>
        <taxon>Pseudomonadota</taxon>
        <taxon>Gammaproteobacteria</taxon>
        <taxon>Enterobacterales</taxon>
        <taxon>Enterobacteriaceae</taxon>
        <taxon>Enterobacter</taxon>
    </lineage>
</organism>
<dbReference type="RefSeq" id="WP_052686639.1">
    <property type="nucleotide sequence ID" value="NZ_JAVDKS010000021.1"/>
</dbReference>
<sequence length="707" mass="79337">MSQHEIDSSKLRRDTRSFEEKVYEWLLDLNNVRLLLIGRVILQILLLAIWPVSLITSLIFWAILLDRKTRAPMRIPKDVGGYDISEYYTIRTEWKTWIFRGTRERIKYATAGGILYWGVLRTNKKYLMGAEIWSTNSDCRTHVFLAGTTGSGKSESLYGMVYNSLCWGSGAVYADGKADISLPFTIWSLCRRMGRDDDFLHLNLLTAGRDPYLDLLEEEKYRRMGESYFNPQNGARSNSLNPFFSGTADFQVQLMTSLLPKADGSGAQWQEKAVNLVDAIIRCLRYKHLRGDLTSGIHAIQKYLGLEDLLTLYKEGEAGLLPYAAYSPIANYLKTGLSFDFSLIDEPQKWNSEVRTQHGYLTSQFQRTLQMMIESYGFVYNVKHPDIDLSDVLLNNRVLVISIPSLEKSSQEAEALGKLVLSCIRLMMAENLGTKYEGTKAEILQARPTSSPVPSIIITDELAYYYASGLAVMYAQARSLGFMMVAAVQDIQGLKRGSAGEETASLLANTKFKYCLALEDGDDTFSLIQKVSGEGYFSTLSGFDYQSGTVGSWSARKDLRVESRNRISITDVKRLNSGEGYLIFKDSLIEMAAFYIPDNEKHTKLSPRINQFIEIDPPVSLEGYKTEKIIASSDIPLAPLLLAGITAANTDCSINGAIADVEYQIEEELRSSYSDDTETFTVSKSLTLEGQKKRLLQAALTAMREAA</sequence>
<evidence type="ECO:0008006" key="4">
    <source>
        <dbReference type="Google" id="ProtNLM"/>
    </source>
</evidence>
<evidence type="ECO:0000256" key="1">
    <source>
        <dbReference type="SAM" id="Phobius"/>
    </source>
</evidence>
<dbReference type="PANTHER" id="PTHR30121:SF6">
    <property type="entry name" value="SLR6007 PROTEIN"/>
    <property type="match status" value="1"/>
</dbReference>
<comment type="caution">
    <text evidence="2">The sequence shown here is derived from an EMBL/GenBank/DDBJ whole genome shotgun (WGS) entry which is preliminary data.</text>
</comment>
<name>A0AAW8HI81_9ENTR</name>
<evidence type="ECO:0000313" key="3">
    <source>
        <dbReference type="Proteomes" id="UP001225042"/>
    </source>
</evidence>
<protein>
    <recommendedName>
        <fullName evidence="4">TraD/TraG TraM recognition site domain-containing protein</fullName>
    </recommendedName>
</protein>
<dbReference type="Gene3D" id="3.40.50.300">
    <property type="entry name" value="P-loop containing nucleotide triphosphate hydrolases"/>
    <property type="match status" value="2"/>
</dbReference>
<dbReference type="EMBL" id="JAVDKS010000021">
    <property type="protein sequence ID" value="MDQ2259511.1"/>
    <property type="molecule type" value="Genomic_DNA"/>
</dbReference>
<gene>
    <name evidence="2" type="ORF">RBJ67_25620</name>
</gene>
<dbReference type="Proteomes" id="UP001225042">
    <property type="component" value="Unassembled WGS sequence"/>
</dbReference>
<dbReference type="SUPFAM" id="SSF52540">
    <property type="entry name" value="P-loop containing nucleoside triphosphate hydrolases"/>
    <property type="match status" value="1"/>
</dbReference>
<dbReference type="PANTHER" id="PTHR30121">
    <property type="entry name" value="UNCHARACTERIZED PROTEIN YJGR-RELATED"/>
    <property type="match status" value="1"/>
</dbReference>